<organism evidence="1">
    <name type="scientific">marine sediment metagenome</name>
    <dbReference type="NCBI Taxonomy" id="412755"/>
    <lineage>
        <taxon>unclassified sequences</taxon>
        <taxon>metagenomes</taxon>
        <taxon>ecological metagenomes</taxon>
    </lineage>
</organism>
<gene>
    <name evidence="1" type="ORF">LCGC14_3140470</name>
</gene>
<name>A0A0F8WL19_9ZZZZ</name>
<evidence type="ECO:0000313" key="1">
    <source>
        <dbReference type="EMBL" id="KKK48905.1"/>
    </source>
</evidence>
<reference evidence="1" key="1">
    <citation type="journal article" date="2015" name="Nature">
        <title>Complex archaea that bridge the gap between prokaryotes and eukaryotes.</title>
        <authorList>
            <person name="Spang A."/>
            <person name="Saw J.H."/>
            <person name="Jorgensen S.L."/>
            <person name="Zaremba-Niedzwiedzka K."/>
            <person name="Martijn J."/>
            <person name="Lind A.E."/>
            <person name="van Eijk R."/>
            <person name="Schleper C."/>
            <person name="Guy L."/>
            <person name="Ettema T.J."/>
        </authorList>
    </citation>
    <scope>NUCLEOTIDE SEQUENCE</scope>
</reference>
<feature type="non-terminal residue" evidence="1">
    <location>
        <position position="1"/>
    </location>
</feature>
<dbReference type="AlphaFoldDB" id="A0A0F8WL19"/>
<sequence length="74" mass="8728">PRYILLDKTAIKSRYADSAPSGRASPLPHLRRGHYRTLMAERFKRPGCRIWVRATHIKGNDVEWREGDRHYKVI</sequence>
<proteinExistence type="predicted"/>
<comment type="caution">
    <text evidence="1">The sequence shown here is derived from an EMBL/GenBank/DDBJ whole genome shotgun (WGS) entry which is preliminary data.</text>
</comment>
<protein>
    <submittedName>
        <fullName evidence="1">Uncharacterized protein</fullName>
    </submittedName>
</protein>
<dbReference type="EMBL" id="LAZR01068832">
    <property type="protein sequence ID" value="KKK48905.1"/>
    <property type="molecule type" value="Genomic_DNA"/>
</dbReference>
<accession>A0A0F8WL19</accession>